<evidence type="ECO:0000313" key="10">
    <source>
        <dbReference type="Proteomes" id="UP000249008"/>
    </source>
</evidence>
<dbReference type="NCBIfam" id="TIGR00711">
    <property type="entry name" value="efflux_EmrB"/>
    <property type="match status" value="1"/>
</dbReference>
<dbReference type="PANTHER" id="PTHR23501:SF174">
    <property type="entry name" value="MULTIDRUG EXPORT PROTEIN EMRB-RELATED"/>
    <property type="match status" value="1"/>
</dbReference>
<feature type="transmembrane region" description="Helical" evidence="7">
    <location>
        <begin position="161"/>
        <end position="181"/>
    </location>
</feature>
<evidence type="ECO:0000313" key="9">
    <source>
        <dbReference type="EMBL" id="SQI99972.1"/>
    </source>
</evidence>
<reference evidence="9 10" key="1">
    <citation type="submission" date="2018-06" db="EMBL/GenBank/DDBJ databases">
        <authorList>
            <consortium name="Pathogen Informatics"/>
            <person name="Doyle S."/>
        </authorList>
    </citation>
    <scope>NUCLEOTIDE SEQUENCE [LARGE SCALE GENOMIC DNA]</scope>
    <source>
        <strain evidence="9 10">NCTC12112</strain>
    </source>
</reference>
<dbReference type="GO" id="GO:0022857">
    <property type="term" value="F:transmembrane transporter activity"/>
    <property type="evidence" value="ECO:0007669"/>
    <property type="project" value="InterPro"/>
</dbReference>
<keyword evidence="3" id="KW-1003">Cell membrane</keyword>
<feature type="transmembrane region" description="Helical" evidence="7">
    <location>
        <begin position="269"/>
        <end position="292"/>
    </location>
</feature>
<evidence type="ECO:0000256" key="4">
    <source>
        <dbReference type="ARBA" id="ARBA00022692"/>
    </source>
</evidence>
<name>A0AAX1TT65_9FUSO</name>
<keyword evidence="6 7" id="KW-0472">Membrane</keyword>
<dbReference type="Proteomes" id="UP000249008">
    <property type="component" value="Chromosome 1"/>
</dbReference>
<dbReference type="EMBL" id="LS483487">
    <property type="protein sequence ID" value="SQI99972.1"/>
    <property type="molecule type" value="Genomic_DNA"/>
</dbReference>
<dbReference type="Pfam" id="PF07690">
    <property type="entry name" value="MFS_1"/>
    <property type="match status" value="1"/>
</dbReference>
<feature type="transmembrane region" description="Helical" evidence="7">
    <location>
        <begin position="201"/>
        <end position="217"/>
    </location>
</feature>
<sequence length="497" mass="54546">MGISFELILATLALAIGSFMNVLDSTIVNVSLTHIAGDFAVAPTQGTWVITSYAVSEAIFLPLIGWLTKRFGIVRQYIAATLLFTLASMLCGISFSFGFLLFARVLQGIVGASMIPLSQTLMLSFYPKDKKAMAMGIWSMTVVIAPVLGPVIGGWITDSFSWRWCFYINLPFGIISTYIVYSIFKKKGHKDKIEKVPIDKWGLTFLALGIAALQIMLDKGNDLDWFSSPFIVVLALMAFIFITILVIWEWHQENPVVNVKLFLNRNFAIGAITLTVSSMAFFASVVVIPLWLQNYMGYTALQSGMTTATLGISILFIAPVLGSVLNRLDARKVVVTGFILFSITAILTGNYPPDVTSTYISVSRFLTGIGLGMFFIPLNTITLSNIQPEDMAGASGLYNFTRNIGNSFGTSLAINFWDHRISMHHQDLISAINIGNPNYLSYIHQVEGPIQAKLALINQMITEQSALMGVNDIIIGSALLVLLLTPLIFLAKKSVVK</sequence>
<dbReference type="PANTHER" id="PTHR23501">
    <property type="entry name" value="MAJOR FACILITATOR SUPERFAMILY"/>
    <property type="match status" value="1"/>
</dbReference>
<dbReference type="Gene3D" id="1.20.1250.20">
    <property type="entry name" value="MFS general substrate transporter like domains"/>
    <property type="match status" value="1"/>
</dbReference>
<dbReference type="AlphaFoldDB" id="A0AAX1TT65"/>
<dbReference type="InterPro" id="IPR011701">
    <property type="entry name" value="MFS"/>
</dbReference>
<feature type="transmembrane region" description="Helical" evidence="7">
    <location>
        <begin position="79"/>
        <end position="102"/>
    </location>
</feature>
<feature type="transmembrane region" description="Helical" evidence="7">
    <location>
        <begin position="133"/>
        <end position="155"/>
    </location>
</feature>
<keyword evidence="2" id="KW-0813">Transport</keyword>
<dbReference type="InterPro" id="IPR020846">
    <property type="entry name" value="MFS_dom"/>
</dbReference>
<keyword evidence="4 7" id="KW-0812">Transmembrane</keyword>
<dbReference type="InterPro" id="IPR004638">
    <property type="entry name" value="EmrB-like"/>
</dbReference>
<evidence type="ECO:0000256" key="6">
    <source>
        <dbReference type="ARBA" id="ARBA00023136"/>
    </source>
</evidence>
<feature type="transmembrane region" description="Helical" evidence="7">
    <location>
        <begin position="473"/>
        <end position="491"/>
    </location>
</feature>
<feature type="domain" description="Major facilitator superfamily (MFS) profile" evidence="8">
    <location>
        <begin position="10"/>
        <end position="495"/>
    </location>
</feature>
<dbReference type="InterPro" id="IPR036259">
    <property type="entry name" value="MFS_trans_sf"/>
</dbReference>
<keyword evidence="5 7" id="KW-1133">Transmembrane helix</keyword>
<dbReference type="RefSeq" id="WP_005979204.1">
    <property type="nucleotide sequence ID" value="NZ_BAABXY010000001.1"/>
</dbReference>
<evidence type="ECO:0000259" key="8">
    <source>
        <dbReference type="PROSITE" id="PS50850"/>
    </source>
</evidence>
<dbReference type="GeneID" id="78454935"/>
<organism evidence="9 10">
    <name type="scientific">Fusobacterium ulcerans</name>
    <dbReference type="NCBI Taxonomy" id="861"/>
    <lineage>
        <taxon>Bacteria</taxon>
        <taxon>Fusobacteriati</taxon>
        <taxon>Fusobacteriota</taxon>
        <taxon>Fusobacteriia</taxon>
        <taxon>Fusobacteriales</taxon>
        <taxon>Fusobacteriaceae</taxon>
        <taxon>Fusobacterium</taxon>
    </lineage>
</organism>
<dbReference type="PROSITE" id="PS50850">
    <property type="entry name" value="MFS"/>
    <property type="match status" value="1"/>
</dbReference>
<dbReference type="SUPFAM" id="SSF103473">
    <property type="entry name" value="MFS general substrate transporter"/>
    <property type="match status" value="1"/>
</dbReference>
<evidence type="ECO:0000256" key="5">
    <source>
        <dbReference type="ARBA" id="ARBA00022989"/>
    </source>
</evidence>
<feature type="transmembrane region" description="Helical" evidence="7">
    <location>
        <begin position="333"/>
        <end position="352"/>
    </location>
</feature>
<accession>A0AAX1TT65</accession>
<dbReference type="Gene3D" id="1.20.1720.10">
    <property type="entry name" value="Multidrug resistance protein D"/>
    <property type="match status" value="1"/>
</dbReference>
<evidence type="ECO:0000256" key="1">
    <source>
        <dbReference type="ARBA" id="ARBA00004651"/>
    </source>
</evidence>
<feature type="transmembrane region" description="Helical" evidence="7">
    <location>
        <begin position="108"/>
        <end position="126"/>
    </location>
</feature>
<protein>
    <submittedName>
        <fullName evidence="9">Multidrug resistance protein B</fullName>
    </submittedName>
</protein>
<gene>
    <name evidence="9" type="primary">emrB</name>
    <name evidence="9" type="ORF">NCTC12112_00340</name>
</gene>
<evidence type="ECO:0000256" key="3">
    <source>
        <dbReference type="ARBA" id="ARBA00022475"/>
    </source>
</evidence>
<comment type="subcellular location">
    <subcellularLocation>
        <location evidence="1">Cell membrane</location>
        <topology evidence="1">Multi-pass membrane protein</topology>
    </subcellularLocation>
</comment>
<dbReference type="GO" id="GO:0005886">
    <property type="term" value="C:plasma membrane"/>
    <property type="evidence" value="ECO:0007669"/>
    <property type="project" value="UniProtKB-SubCell"/>
</dbReference>
<dbReference type="KEGG" id="ful:C4N20_08945"/>
<dbReference type="PRINTS" id="PR01036">
    <property type="entry name" value="TCRTETB"/>
</dbReference>
<feature type="transmembrane region" description="Helical" evidence="7">
    <location>
        <begin position="358"/>
        <end position="378"/>
    </location>
</feature>
<feature type="transmembrane region" description="Helical" evidence="7">
    <location>
        <begin position="298"/>
        <end position="321"/>
    </location>
</feature>
<proteinExistence type="predicted"/>
<dbReference type="CDD" id="cd17503">
    <property type="entry name" value="MFS_LmrB_MDR_like"/>
    <property type="match status" value="1"/>
</dbReference>
<evidence type="ECO:0000256" key="7">
    <source>
        <dbReference type="SAM" id="Phobius"/>
    </source>
</evidence>
<feature type="transmembrane region" description="Helical" evidence="7">
    <location>
        <begin position="229"/>
        <end position="248"/>
    </location>
</feature>
<feature type="transmembrane region" description="Helical" evidence="7">
    <location>
        <begin position="48"/>
        <end position="67"/>
    </location>
</feature>
<evidence type="ECO:0000256" key="2">
    <source>
        <dbReference type="ARBA" id="ARBA00022448"/>
    </source>
</evidence>